<feature type="transmembrane region" description="Helical" evidence="5">
    <location>
        <begin position="134"/>
        <end position="153"/>
    </location>
</feature>
<protein>
    <submittedName>
        <fullName evidence="6">Tellurite resistance protein TerC</fullName>
    </submittedName>
</protein>
<dbReference type="NCBIfam" id="TIGR03718">
    <property type="entry name" value="R_switched_Alx"/>
    <property type="match status" value="1"/>
</dbReference>
<sequence>MYFVCMKKCISFIVSSPYLSCLFHRRQKFVYTRHCSGNYAKPWWKSSHIIRVGIVGKHASTQDSKKELLNENESIIQPKVGNRKQEKNAPLVNINREKDDLKRVALFVSLSLALAVVLYTALSTQTAVEYLTAYIIEESLSVDNLFVFLLIFQYFTVPRESQDRILFWGILGATFMRGLMIWSGAELLQHFHFMSLVFGGFLLYSSFQLLFSREESQSKMEDNKIYRIATGWIPLTRDKDVDPNAFFVVRRNQKGQLAWFGTPLLLVLLIIELSDVVFALDSIPAVLSVSNDRLVIYVSNLMAILGLRSLFFVLNDIIDKMRFLKQSLSLVLGFIGCKMSSHQYTICGYILKLAVSNENQL</sequence>
<dbReference type="InterPro" id="IPR005496">
    <property type="entry name" value="Integral_membrane_TerC"/>
</dbReference>
<dbReference type="OrthoDB" id="417520at2759"/>
<dbReference type="AlphaFoldDB" id="M2WX97"/>
<dbReference type="PANTHER" id="PTHR30238">
    <property type="entry name" value="MEMBRANE BOUND PREDICTED REDOX MODULATOR"/>
    <property type="match status" value="1"/>
</dbReference>
<evidence type="ECO:0000313" key="6">
    <source>
        <dbReference type="EMBL" id="EME28655.1"/>
    </source>
</evidence>
<feature type="transmembrane region" description="Helical" evidence="5">
    <location>
        <begin position="104"/>
        <end position="122"/>
    </location>
</feature>
<feature type="transmembrane region" description="Helical" evidence="5">
    <location>
        <begin position="191"/>
        <end position="211"/>
    </location>
</feature>
<dbReference type="InterPro" id="IPR022369">
    <property type="entry name" value="Integral_membrane_TerC_rswitch"/>
</dbReference>
<dbReference type="Pfam" id="PF03741">
    <property type="entry name" value="TerC"/>
    <property type="match status" value="1"/>
</dbReference>
<accession>M2WX97</accession>
<proteinExistence type="predicted"/>
<reference evidence="7" key="1">
    <citation type="journal article" date="2013" name="Science">
        <title>Gene transfer from bacteria and archaea facilitated evolution of an extremophilic eukaryote.</title>
        <authorList>
            <person name="Schonknecht G."/>
            <person name="Chen W.H."/>
            <person name="Ternes C.M."/>
            <person name="Barbier G.G."/>
            <person name="Shrestha R.P."/>
            <person name="Stanke M."/>
            <person name="Brautigam A."/>
            <person name="Baker B.J."/>
            <person name="Banfield J.F."/>
            <person name="Garavito R.M."/>
            <person name="Carr K."/>
            <person name="Wilkerson C."/>
            <person name="Rensing S.A."/>
            <person name="Gagneul D."/>
            <person name="Dickenson N.E."/>
            <person name="Oesterhelt C."/>
            <person name="Lercher M.J."/>
            <person name="Weber A.P."/>
        </authorList>
    </citation>
    <scope>NUCLEOTIDE SEQUENCE [LARGE SCALE GENOMIC DNA]</scope>
    <source>
        <strain evidence="7">074W</strain>
    </source>
</reference>
<dbReference type="KEGG" id="gsl:Gasu_38630"/>
<keyword evidence="4 5" id="KW-0472">Membrane</keyword>
<dbReference type="EMBL" id="KB454517">
    <property type="protein sequence ID" value="EME28655.1"/>
    <property type="molecule type" value="Genomic_DNA"/>
</dbReference>
<evidence type="ECO:0000313" key="7">
    <source>
        <dbReference type="Proteomes" id="UP000030680"/>
    </source>
</evidence>
<dbReference type="GeneID" id="17087510"/>
<keyword evidence="7" id="KW-1185">Reference proteome</keyword>
<evidence type="ECO:0000256" key="1">
    <source>
        <dbReference type="ARBA" id="ARBA00004141"/>
    </source>
</evidence>
<evidence type="ECO:0000256" key="5">
    <source>
        <dbReference type="SAM" id="Phobius"/>
    </source>
</evidence>
<dbReference type="eggNOG" id="ENOG502QQNF">
    <property type="taxonomic scope" value="Eukaryota"/>
</dbReference>
<dbReference type="GO" id="GO:0016020">
    <property type="term" value="C:membrane"/>
    <property type="evidence" value="ECO:0007669"/>
    <property type="project" value="UniProtKB-SubCell"/>
</dbReference>
<evidence type="ECO:0000256" key="2">
    <source>
        <dbReference type="ARBA" id="ARBA00022692"/>
    </source>
</evidence>
<keyword evidence="3 5" id="KW-1133">Transmembrane helix</keyword>
<dbReference type="STRING" id="130081.M2WX97"/>
<evidence type="ECO:0000256" key="3">
    <source>
        <dbReference type="ARBA" id="ARBA00022989"/>
    </source>
</evidence>
<dbReference type="Gramene" id="EME28655">
    <property type="protein sequence ID" value="EME28655"/>
    <property type="gene ID" value="Gasu_38630"/>
</dbReference>
<organism evidence="6 7">
    <name type="scientific">Galdieria sulphuraria</name>
    <name type="common">Red alga</name>
    <dbReference type="NCBI Taxonomy" id="130081"/>
    <lineage>
        <taxon>Eukaryota</taxon>
        <taxon>Rhodophyta</taxon>
        <taxon>Bangiophyceae</taxon>
        <taxon>Galdieriales</taxon>
        <taxon>Galdieriaceae</taxon>
        <taxon>Galdieria</taxon>
    </lineage>
</organism>
<comment type="subcellular location">
    <subcellularLocation>
        <location evidence="1">Membrane</location>
        <topology evidence="1">Multi-pass membrane protein</topology>
    </subcellularLocation>
</comment>
<feature type="transmembrane region" description="Helical" evidence="5">
    <location>
        <begin position="294"/>
        <end position="314"/>
    </location>
</feature>
<dbReference type="PANTHER" id="PTHR30238:SF0">
    <property type="entry name" value="THYLAKOID MEMBRANE PROTEIN TERC, CHLOROPLASTIC"/>
    <property type="match status" value="1"/>
</dbReference>
<keyword evidence="2 5" id="KW-0812">Transmembrane</keyword>
<dbReference type="RefSeq" id="XP_005705175.1">
    <property type="nucleotide sequence ID" value="XM_005705118.1"/>
</dbReference>
<dbReference type="Proteomes" id="UP000030680">
    <property type="component" value="Unassembled WGS sequence"/>
</dbReference>
<feature type="transmembrane region" description="Helical" evidence="5">
    <location>
        <begin position="165"/>
        <end position="185"/>
    </location>
</feature>
<gene>
    <name evidence="6" type="ORF">Gasu_38630</name>
</gene>
<feature type="transmembrane region" description="Helical" evidence="5">
    <location>
        <begin position="257"/>
        <end position="274"/>
    </location>
</feature>
<evidence type="ECO:0000256" key="4">
    <source>
        <dbReference type="ARBA" id="ARBA00023136"/>
    </source>
</evidence>
<name>M2WX97_GALSU</name>